<evidence type="ECO:0000256" key="1">
    <source>
        <dbReference type="ARBA" id="ARBA00004114"/>
    </source>
</evidence>
<dbReference type="InterPro" id="IPR019734">
    <property type="entry name" value="TPR_rpt"/>
</dbReference>
<comment type="caution">
    <text evidence="18">The sequence shown here is derived from an EMBL/GenBank/DDBJ whole genome shotgun (WGS) entry which is preliminary data.</text>
</comment>
<dbReference type="GO" id="GO:0097542">
    <property type="term" value="C:ciliary tip"/>
    <property type="evidence" value="ECO:0007669"/>
    <property type="project" value="UniProtKB-ARBA"/>
</dbReference>
<keyword evidence="9" id="KW-0969">Cilium</keyword>
<dbReference type="PANTHER" id="PTHR44117">
    <property type="entry name" value="INTRAFLAGELLAR TRANSPORT PROTEIN 88 HOMOLOG"/>
    <property type="match status" value="1"/>
</dbReference>
<evidence type="ECO:0000256" key="10">
    <source>
        <dbReference type="ARBA" id="ARBA00023212"/>
    </source>
</evidence>
<evidence type="ECO:0000256" key="9">
    <source>
        <dbReference type="ARBA" id="ARBA00023069"/>
    </source>
</evidence>
<feature type="compositionally biased region" description="Basic and acidic residues" evidence="17">
    <location>
        <begin position="717"/>
        <end position="727"/>
    </location>
</feature>
<accession>A0AAN8JAN5</accession>
<feature type="region of interest" description="Disordered" evidence="17">
    <location>
        <begin position="717"/>
        <end position="825"/>
    </location>
</feature>
<dbReference type="FunFam" id="1.25.40.10:FF:000106">
    <property type="entry name" value="Intraflagellar transport 88 homolog (Chlamydomonas)"/>
    <property type="match status" value="1"/>
</dbReference>
<evidence type="ECO:0000256" key="4">
    <source>
        <dbReference type="ARBA" id="ARBA00022490"/>
    </source>
</evidence>
<dbReference type="Pfam" id="PF13181">
    <property type="entry name" value="TPR_8"/>
    <property type="match status" value="1"/>
</dbReference>
<keyword evidence="19" id="KW-1185">Reference proteome</keyword>
<evidence type="ECO:0000256" key="7">
    <source>
        <dbReference type="ARBA" id="ARBA00022803"/>
    </source>
</evidence>
<dbReference type="GO" id="GO:0097546">
    <property type="term" value="C:ciliary base"/>
    <property type="evidence" value="ECO:0007669"/>
    <property type="project" value="TreeGrafter"/>
</dbReference>
<dbReference type="GO" id="GO:0005814">
    <property type="term" value="C:centriole"/>
    <property type="evidence" value="ECO:0007669"/>
    <property type="project" value="UniProtKB-SubCell"/>
</dbReference>
<keyword evidence="6" id="KW-0970">Cilium biogenesis/degradation</keyword>
<organism evidence="18 19">
    <name type="scientific">Patella caerulea</name>
    <name type="common">Rayed Mediterranean limpet</name>
    <dbReference type="NCBI Taxonomy" id="87958"/>
    <lineage>
        <taxon>Eukaryota</taxon>
        <taxon>Metazoa</taxon>
        <taxon>Spiralia</taxon>
        <taxon>Lophotrochozoa</taxon>
        <taxon>Mollusca</taxon>
        <taxon>Gastropoda</taxon>
        <taxon>Patellogastropoda</taxon>
        <taxon>Patelloidea</taxon>
        <taxon>Patellidae</taxon>
        <taxon>Patella</taxon>
    </lineage>
</organism>
<comment type="subcellular location">
    <subcellularLocation>
        <location evidence="3">Cell projection</location>
        <location evidence="3">Cilium</location>
        <location evidence="3">Flagellum</location>
    </subcellularLocation>
    <subcellularLocation>
        <location evidence="2">Cytoplasm</location>
        <location evidence="2">Cytoskeleton</location>
        <location evidence="2">Cilium basal body</location>
    </subcellularLocation>
    <subcellularLocation>
        <location evidence="1">Cytoplasm</location>
        <location evidence="1">Cytoskeleton</location>
        <location evidence="1">Microtubule organizing center</location>
        <location evidence="1">Centrosome</location>
        <location evidence="1">Centriole</location>
    </subcellularLocation>
</comment>
<keyword evidence="8" id="KW-0282">Flagellum</keyword>
<keyword evidence="10" id="KW-0206">Cytoskeleton</keyword>
<reference evidence="18 19" key="1">
    <citation type="submission" date="2024-01" db="EMBL/GenBank/DDBJ databases">
        <title>The genome of the rayed Mediterranean limpet Patella caerulea (Linnaeus, 1758).</title>
        <authorList>
            <person name="Anh-Thu Weber A."/>
            <person name="Halstead-Nussloch G."/>
        </authorList>
    </citation>
    <scope>NUCLEOTIDE SEQUENCE [LARGE SCALE GENOMIC DNA]</scope>
    <source>
        <strain evidence="18">AATW-2023a</strain>
        <tissue evidence="18">Whole specimen</tissue>
    </source>
</reference>
<feature type="repeat" description="TPR" evidence="16">
    <location>
        <begin position="485"/>
        <end position="518"/>
    </location>
</feature>
<feature type="repeat" description="TPR" evidence="16">
    <location>
        <begin position="587"/>
        <end position="620"/>
    </location>
</feature>
<comment type="function">
    <text evidence="12">Positively regulates primary cilium biogenesis. Also involved in autophagy since it is required for trafficking of ATG16L and the expansion of the autophagic compartment.</text>
</comment>
<evidence type="ECO:0000313" key="18">
    <source>
        <dbReference type="EMBL" id="KAK6171273.1"/>
    </source>
</evidence>
<keyword evidence="4" id="KW-0963">Cytoplasm</keyword>
<dbReference type="GO" id="GO:1905515">
    <property type="term" value="P:non-motile cilium assembly"/>
    <property type="evidence" value="ECO:0007669"/>
    <property type="project" value="TreeGrafter"/>
</dbReference>
<dbReference type="InterPro" id="IPR011990">
    <property type="entry name" value="TPR-like_helical_dom_sf"/>
</dbReference>
<feature type="repeat" description="TPR" evidence="16">
    <location>
        <begin position="272"/>
        <end position="305"/>
    </location>
</feature>
<dbReference type="Proteomes" id="UP001347796">
    <property type="component" value="Unassembled WGS sequence"/>
</dbReference>
<evidence type="ECO:0000256" key="17">
    <source>
        <dbReference type="SAM" id="MobiDB-lite"/>
    </source>
</evidence>
<dbReference type="GO" id="GO:0005829">
    <property type="term" value="C:cytosol"/>
    <property type="evidence" value="ECO:0007669"/>
    <property type="project" value="UniProtKB-ARBA"/>
</dbReference>
<dbReference type="SUPFAM" id="SSF48452">
    <property type="entry name" value="TPR-like"/>
    <property type="match status" value="2"/>
</dbReference>
<evidence type="ECO:0000256" key="8">
    <source>
        <dbReference type="ARBA" id="ARBA00022846"/>
    </source>
</evidence>
<name>A0AAN8JAN5_PATCE</name>
<dbReference type="AlphaFoldDB" id="A0AAN8JAN5"/>
<proteinExistence type="predicted"/>
<feature type="compositionally biased region" description="Basic and acidic residues" evidence="17">
    <location>
        <begin position="740"/>
        <end position="753"/>
    </location>
</feature>
<feature type="repeat" description="TPR" evidence="16">
    <location>
        <begin position="553"/>
        <end position="586"/>
    </location>
</feature>
<evidence type="ECO:0000256" key="13">
    <source>
        <dbReference type="ARBA" id="ARBA00062040"/>
    </source>
</evidence>
<keyword evidence="11" id="KW-0966">Cell projection</keyword>
<evidence type="ECO:0000256" key="5">
    <source>
        <dbReference type="ARBA" id="ARBA00022737"/>
    </source>
</evidence>
<dbReference type="GO" id="GO:0031514">
    <property type="term" value="C:motile cilium"/>
    <property type="evidence" value="ECO:0007669"/>
    <property type="project" value="UniProtKB-SubCell"/>
</dbReference>
<sequence>MEHVHLAGDEEEDMYSGFNDYSATLDTEDLQHDESFQKAVLRTSHGRRPPPTGKFPGMQAGRLATAARGRNAMPSSMGRQITGAVPADGAARPMTAVRAAGYTSAGNRGAGFDPMNIGAKGPAPPLEPKPEDSPEEKIKQLEKNVNQLIEESCFANSRGDLVLALEKAKEAGRKERILVRQRETQSMGDTINLDLTYSVLFNLANQYSSNEMYTEALNTYQVIVKNRMFSNAGRLKVNMGNIYFKQKNYPKAIKYYRMALDQVPNTHKEMRTKIMQNIGIVFTKMGQYNDAITSFEHIMSESPNFKTGFNLILCYFALGDREKMRRGFQKLLTVDLKIDDEEKYLAQTDEKQNNLVLEVIKNDALRKIERERKYEAERCLKTAVKIISPAVESTFSEGYDSCIEQVKNSQYVDLSHDLEIDKAIMFLKEKDFQQAIETLKSFEKKDSKVASTAATNLSFLYFLESDLQQADKYAELAMAADRYNPAALVNKGNVYYQRRDYEKAREMFKEAISNDSSCVEALYNLGLSNKRLSRLEEALDSFYKLHAIMRNSPQVLYQIADIYDQMEDTAQATEWFLQLIGVVPSDASVLARMGELYDAEGDKSQAFQYYYDSYRYFPSNIPVIEWLGAYYIDSQFCEKAVHYFERAAIVQPNQVKWQLMIASCHRRSGNYQQALETYKQIHRKFPDNVECLKFLVRLCTDLGLKDAQEYATKLKKAEKAKELKEQRATSGTRRSGSGRGTRDRDQQDRDGSAGRKGQRTNSGRTRGTLPDGDDDSFTGGQKDVDASYSDPLGPQMERPKTAAQRRNPHDDEFGDEELGDDLLPE</sequence>
<feature type="compositionally biased region" description="Acidic residues" evidence="17">
    <location>
        <begin position="812"/>
        <end position="825"/>
    </location>
</feature>
<dbReference type="EMBL" id="JAZGQO010000014">
    <property type="protein sequence ID" value="KAK6171273.1"/>
    <property type="molecule type" value="Genomic_DNA"/>
</dbReference>
<dbReference type="GO" id="GO:0032991">
    <property type="term" value="C:protein-containing complex"/>
    <property type="evidence" value="ECO:0007669"/>
    <property type="project" value="UniProtKB-ARBA"/>
</dbReference>
<evidence type="ECO:0000256" key="15">
    <source>
        <dbReference type="ARBA" id="ARBA00081144"/>
    </source>
</evidence>
<dbReference type="Pfam" id="PF13424">
    <property type="entry name" value="TPR_12"/>
    <property type="match status" value="1"/>
</dbReference>
<evidence type="ECO:0000313" key="19">
    <source>
        <dbReference type="Proteomes" id="UP001347796"/>
    </source>
</evidence>
<evidence type="ECO:0000256" key="12">
    <source>
        <dbReference type="ARBA" id="ARBA00059531"/>
    </source>
</evidence>
<protein>
    <recommendedName>
        <fullName evidence="14">Intraflagellar transport protein 88 homolog</fullName>
    </recommendedName>
    <alternativeName>
        <fullName evidence="15">Tetratricopeptide repeat protein 10</fullName>
    </alternativeName>
</protein>
<dbReference type="SMART" id="SM00028">
    <property type="entry name" value="TPR"/>
    <property type="match status" value="10"/>
</dbReference>
<feature type="region of interest" description="Disordered" evidence="17">
    <location>
        <begin position="105"/>
        <end position="136"/>
    </location>
</feature>
<evidence type="ECO:0000256" key="16">
    <source>
        <dbReference type="PROSITE-ProRule" id="PRU00339"/>
    </source>
</evidence>
<dbReference type="PROSITE" id="PS50005">
    <property type="entry name" value="TPR"/>
    <property type="match status" value="5"/>
</dbReference>
<feature type="repeat" description="TPR" evidence="16">
    <location>
        <begin position="233"/>
        <end position="266"/>
    </location>
</feature>
<dbReference type="Gene3D" id="1.25.40.10">
    <property type="entry name" value="Tetratricopeptide repeat domain"/>
    <property type="match status" value="3"/>
</dbReference>
<dbReference type="FunFam" id="1.25.40.10:FF:000135">
    <property type="entry name" value="intraflagellar transport protein 88 homolog isoform X1"/>
    <property type="match status" value="1"/>
</dbReference>
<dbReference type="GO" id="GO:0036064">
    <property type="term" value="C:ciliary basal body"/>
    <property type="evidence" value="ECO:0007669"/>
    <property type="project" value="UniProtKB-ARBA"/>
</dbReference>
<gene>
    <name evidence="18" type="ORF">SNE40_019498</name>
</gene>
<dbReference type="InterPro" id="IPR006597">
    <property type="entry name" value="Sel1-like"/>
</dbReference>
<evidence type="ECO:0000256" key="2">
    <source>
        <dbReference type="ARBA" id="ARBA00004120"/>
    </source>
</evidence>
<dbReference type="GO" id="GO:0097730">
    <property type="term" value="C:non-motile cilium"/>
    <property type="evidence" value="ECO:0007669"/>
    <property type="project" value="TreeGrafter"/>
</dbReference>
<evidence type="ECO:0000256" key="11">
    <source>
        <dbReference type="ARBA" id="ARBA00023273"/>
    </source>
</evidence>
<dbReference type="GO" id="GO:0042073">
    <property type="term" value="P:intraciliary transport"/>
    <property type="evidence" value="ECO:0007669"/>
    <property type="project" value="TreeGrafter"/>
</dbReference>
<dbReference type="GO" id="GO:1902017">
    <property type="term" value="P:regulation of cilium assembly"/>
    <property type="evidence" value="ECO:0007669"/>
    <property type="project" value="UniProtKB-ARBA"/>
</dbReference>
<evidence type="ECO:0000256" key="3">
    <source>
        <dbReference type="ARBA" id="ARBA00004230"/>
    </source>
</evidence>
<evidence type="ECO:0000256" key="6">
    <source>
        <dbReference type="ARBA" id="ARBA00022794"/>
    </source>
</evidence>
<dbReference type="PANTHER" id="PTHR44117:SF1">
    <property type="entry name" value="INTRAFLAGELLAR TRANSPORT PROTEIN 88 HOMOLOG"/>
    <property type="match status" value="1"/>
</dbReference>
<dbReference type="SMART" id="SM00671">
    <property type="entry name" value="SEL1"/>
    <property type="match status" value="3"/>
</dbReference>
<comment type="subunit">
    <text evidence="13">Component of the IFT complex B, at least composed of IFT20, IFT22, IFT25, IFT27, IFT46, IFT52, TRAF3IP1/IFT54, IFT57, IFT74, IFT80, IFT81, and IFT88. Interacts with IFT20, IFT22, IFT25, IFT27, IFT52, TRAF3IP1, IFT74, IFT80 and IFT81. Interacts with IFT172. Interacts with IFT57. Interacts with IFT46. Interacts with IFT70B. Interacts with C2CD3. Interacts with ENTR1 (via N-terminus). Interacts with LRRC56. Interacts with DZIP1. Interacts with CCDC38. Interacts with CCDC146. Interacts with CFAP53.</text>
</comment>
<dbReference type="Pfam" id="PF13432">
    <property type="entry name" value="TPR_16"/>
    <property type="match status" value="2"/>
</dbReference>
<keyword evidence="7 16" id="KW-0802">TPR repeat</keyword>
<dbReference type="GO" id="GO:0019894">
    <property type="term" value="F:kinesin binding"/>
    <property type="evidence" value="ECO:0007669"/>
    <property type="project" value="TreeGrafter"/>
</dbReference>
<evidence type="ECO:0000256" key="14">
    <source>
        <dbReference type="ARBA" id="ARBA00071484"/>
    </source>
</evidence>
<keyword evidence="5" id="KW-0677">Repeat</keyword>